<name>A0ABS8NME2_9BACT</name>
<dbReference type="PANTHER" id="PTHR34512">
    <property type="entry name" value="CELL SURFACE PROTEIN"/>
    <property type="match status" value="1"/>
</dbReference>
<accession>A0ABS8NME2</accession>
<dbReference type="InterPro" id="IPR018391">
    <property type="entry name" value="PQQ_b-propeller_rpt"/>
</dbReference>
<dbReference type="Gene3D" id="2.130.10.10">
    <property type="entry name" value="YVTN repeat-like/Quinoprotein amine dehydrogenase"/>
    <property type="match status" value="1"/>
</dbReference>
<dbReference type="InterPro" id="IPR002372">
    <property type="entry name" value="PQQ_rpt_dom"/>
</dbReference>
<dbReference type="SMART" id="SM00564">
    <property type="entry name" value="PQQ"/>
    <property type="match status" value="4"/>
</dbReference>
<reference evidence="2" key="1">
    <citation type="submission" date="2021-11" db="EMBL/GenBank/DDBJ databases">
        <title>Genome sequence.</title>
        <authorList>
            <person name="Sun Q."/>
        </authorList>
    </citation>
    <scope>NUCLEOTIDE SEQUENCE</scope>
    <source>
        <strain evidence="2">JC740</strain>
    </source>
</reference>
<dbReference type="Pfam" id="PF13360">
    <property type="entry name" value="PQQ_2"/>
    <property type="match status" value="1"/>
</dbReference>
<feature type="domain" description="Pyrrolo-quinoline quinone repeat" evidence="1">
    <location>
        <begin position="113"/>
        <end position="363"/>
    </location>
</feature>
<dbReference type="SUPFAM" id="SSF50998">
    <property type="entry name" value="Quinoprotein alcohol dehydrogenase-like"/>
    <property type="match status" value="1"/>
</dbReference>
<sequence>MRDFVFSPMLSTFTLRRAAAALITSGSLALSGNCLPADDWSGWQGDQRDGVYRESGVVNEIPESGLPLKWKAKIAGGYAGPSVADGRVFVFDYAKRQGEAFNDPGKRADLTGDERLIVLDAETGKELWRHEYERPYSISYPAGPRCTPTVDGDHVYILGSEGDLRCLSVTDGELVWSRNLPTDFDAEVPIWGFSAHPLVHGDLLYTMVGGDGQGIVAFDKSTGEVRWKQLDCNAGYCAPSILRRAESEQLLVYSPTGVHGLDPITGDPIWNMDISPMYDMSIAIPVVEGNRIFASGIRTESVMFELDPQSNATKEIWRGERDHSVYSSNSPAVAVDGVIYGTDCNVGELIAVDFETGDRIWSTFQATQPDEKRFIKHGTAFLNRLGDSDRFLVFSENGDLIIATLSKDGFQEHGRFRAIEPTGEAFGRSVAWTAPAYANQTAFIRNDQEIVAYDLSAK</sequence>
<evidence type="ECO:0000313" key="3">
    <source>
        <dbReference type="Proteomes" id="UP001430306"/>
    </source>
</evidence>
<comment type="caution">
    <text evidence="2">The sequence shown here is derived from an EMBL/GenBank/DDBJ whole genome shotgun (WGS) entry which is preliminary data.</text>
</comment>
<evidence type="ECO:0000313" key="2">
    <source>
        <dbReference type="EMBL" id="MCC9643948.1"/>
    </source>
</evidence>
<dbReference type="PANTHER" id="PTHR34512:SF30">
    <property type="entry name" value="OUTER MEMBRANE PROTEIN ASSEMBLY FACTOR BAMB"/>
    <property type="match status" value="1"/>
</dbReference>
<dbReference type="RefSeq" id="WP_230274964.1">
    <property type="nucleotide sequence ID" value="NZ_JAJKFW010000025.1"/>
</dbReference>
<dbReference type="Proteomes" id="UP001430306">
    <property type="component" value="Unassembled WGS sequence"/>
</dbReference>
<dbReference type="EMBL" id="JAJKFW010000025">
    <property type="protein sequence ID" value="MCC9643948.1"/>
    <property type="molecule type" value="Genomic_DNA"/>
</dbReference>
<organism evidence="2 3">
    <name type="scientific">Rhodopirellula halodulae</name>
    <dbReference type="NCBI Taxonomy" id="2894198"/>
    <lineage>
        <taxon>Bacteria</taxon>
        <taxon>Pseudomonadati</taxon>
        <taxon>Planctomycetota</taxon>
        <taxon>Planctomycetia</taxon>
        <taxon>Pirellulales</taxon>
        <taxon>Pirellulaceae</taxon>
        <taxon>Rhodopirellula</taxon>
    </lineage>
</organism>
<evidence type="ECO:0000259" key="1">
    <source>
        <dbReference type="Pfam" id="PF13360"/>
    </source>
</evidence>
<protein>
    <submittedName>
        <fullName evidence="2">PQQ-binding-like beta-propeller repeat protein</fullName>
    </submittedName>
</protein>
<dbReference type="InterPro" id="IPR015943">
    <property type="entry name" value="WD40/YVTN_repeat-like_dom_sf"/>
</dbReference>
<proteinExistence type="predicted"/>
<keyword evidence="3" id="KW-1185">Reference proteome</keyword>
<gene>
    <name evidence="2" type="ORF">LOC71_16825</name>
</gene>
<dbReference type="InterPro" id="IPR011047">
    <property type="entry name" value="Quinoprotein_ADH-like_sf"/>
</dbReference>